<dbReference type="Gene3D" id="3.40.250.10">
    <property type="entry name" value="Rhodanese-like domain"/>
    <property type="match status" value="1"/>
</dbReference>
<sequence length="99" mass="10789">MKAININDVVSKLEDDQDVNIIDVREPFELLEGKIPGAINLPLGDLPAKLNELDKAKEYHVVCLSGARSQSAVQFMANQGFNAVNLTGGMMFYQGPIAK</sequence>
<dbReference type="GO" id="GO:0016740">
    <property type="term" value="F:transferase activity"/>
    <property type="evidence" value="ECO:0007669"/>
    <property type="project" value="UniProtKB-KW"/>
</dbReference>
<evidence type="ECO:0000313" key="3">
    <source>
        <dbReference type="Proteomes" id="UP000247922"/>
    </source>
</evidence>
<evidence type="ECO:0000313" key="2">
    <source>
        <dbReference type="EMBL" id="PXW92714.1"/>
    </source>
</evidence>
<comment type="caution">
    <text evidence="2">The sequence shown here is derived from an EMBL/GenBank/DDBJ whole genome shotgun (WGS) entry which is preliminary data.</text>
</comment>
<name>A0A2V3WH34_9BACI</name>
<dbReference type="AlphaFoldDB" id="A0A2V3WH34"/>
<dbReference type="OrthoDB" id="9800872at2"/>
<reference evidence="2 3" key="1">
    <citation type="submission" date="2018-05" db="EMBL/GenBank/DDBJ databases">
        <title>Genomic Encyclopedia of Type Strains, Phase IV (KMG-IV): sequencing the most valuable type-strain genomes for metagenomic binning, comparative biology and taxonomic classification.</title>
        <authorList>
            <person name="Goeker M."/>
        </authorList>
    </citation>
    <scope>NUCLEOTIDE SEQUENCE [LARGE SCALE GENOMIC DNA]</scope>
    <source>
        <strain evidence="2 3">DSM 22440</strain>
    </source>
</reference>
<keyword evidence="3" id="KW-1185">Reference proteome</keyword>
<feature type="domain" description="Rhodanese" evidence="1">
    <location>
        <begin position="15"/>
        <end position="99"/>
    </location>
</feature>
<dbReference type="Proteomes" id="UP000247922">
    <property type="component" value="Unassembled WGS sequence"/>
</dbReference>
<dbReference type="SUPFAM" id="SSF52821">
    <property type="entry name" value="Rhodanese/Cell cycle control phosphatase"/>
    <property type="match status" value="1"/>
</dbReference>
<organism evidence="2 3">
    <name type="scientific">Streptohalobacillus salinus</name>
    <dbReference type="NCBI Taxonomy" id="621096"/>
    <lineage>
        <taxon>Bacteria</taxon>
        <taxon>Bacillati</taxon>
        <taxon>Bacillota</taxon>
        <taxon>Bacilli</taxon>
        <taxon>Bacillales</taxon>
        <taxon>Bacillaceae</taxon>
        <taxon>Streptohalobacillus</taxon>
    </lineage>
</organism>
<dbReference type="RefSeq" id="WP_110250585.1">
    <property type="nucleotide sequence ID" value="NZ_QJJR01000002.1"/>
</dbReference>
<dbReference type="PANTHER" id="PTHR43031:SF17">
    <property type="entry name" value="SULFURTRANSFERASE YTWF-RELATED"/>
    <property type="match status" value="1"/>
</dbReference>
<dbReference type="InterPro" id="IPR036873">
    <property type="entry name" value="Rhodanese-like_dom_sf"/>
</dbReference>
<dbReference type="SMART" id="SM00450">
    <property type="entry name" value="RHOD"/>
    <property type="match status" value="1"/>
</dbReference>
<dbReference type="Pfam" id="PF00581">
    <property type="entry name" value="Rhodanese"/>
    <property type="match status" value="1"/>
</dbReference>
<proteinExistence type="predicted"/>
<dbReference type="CDD" id="cd00158">
    <property type="entry name" value="RHOD"/>
    <property type="match status" value="1"/>
</dbReference>
<accession>A0A2V3WH34</accession>
<protein>
    <submittedName>
        <fullName evidence="2">Rhodanese-related sulfurtransferase</fullName>
    </submittedName>
</protein>
<dbReference type="PROSITE" id="PS50206">
    <property type="entry name" value="RHODANESE_3"/>
    <property type="match status" value="1"/>
</dbReference>
<evidence type="ECO:0000259" key="1">
    <source>
        <dbReference type="PROSITE" id="PS50206"/>
    </source>
</evidence>
<keyword evidence="2" id="KW-0808">Transferase</keyword>
<dbReference type="PANTHER" id="PTHR43031">
    <property type="entry name" value="FAD-DEPENDENT OXIDOREDUCTASE"/>
    <property type="match status" value="1"/>
</dbReference>
<gene>
    <name evidence="2" type="ORF">DES38_102298</name>
</gene>
<dbReference type="InterPro" id="IPR001763">
    <property type="entry name" value="Rhodanese-like_dom"/>
</dbReference>
<dbReference type="EMBL" id="QJJR01000002">
    <property type="protein sequence ID" value="PXW92714.1"/>
    <property type="molecule type" value="Genomic_DNA"/>
</dbReference>
<dbReference type="InterPro" id="IPR050229">
    <property type="entry name" value="GlpE_sulfurtransferase"/>
</dbReference>